<dbReference type="Proteomes" id="UP000499080">
    <property type="component" value="Unassembled WGS sequence"/>
</dbReference>
<keyword evidence="2" id="KW-1185">Reference proteome</keyword>
<gene>
    <name evidence="1" type="ORF">AVEN_261165_1</name>
</gene>
<evidence type="ECO:0000313" key="2">
    <source>
        <dbReference type="Proteomes" id="UP000499080"/>
    </source>
</evidence>
<organism evidence="1 2">
    <name type="scientific">Araneus ventricosus</name>
    <name type="common">Orbweaver spider</name>
    <name type="synonym">Epeira ventricosa</name>
    <dbReference type="NCBI Taxonomy" id="182803"/>
    <lineage>
        <taxon>Eukaryota</taxon>
        <taxon>Metazoa</taxon>
        <taxon>Ecdysozoa</taxon>
        <taxon>Arthropoda</taxon>
        <taxon>Chelicerata</taxon>
        <taxon>Arachnida</taxon>
        <taxon>Araneae</taxon>
        <taxon>Araneomorphae</taxon>
        <taxon>Entelegynae</taxon>
        <taxon>Araneoidea</taxon>
        <taxon>Araneidae</taxon>
        <taxon>Araneus</taxon>
    </lineage>
</organism>
<accession>A0A4Y2FM01</accession>
<comment type="caution">
    <text evidence="1">The sequence shown here is derived from an EMBL/GenBank/DDBJ whole genome shotgun (WGS) entry which is preliminary data.</text>
</comment>
<dbReference type="AlphaFoldDB" id="A0A4Y2FM01"/>
<proteinExistence type="predicted"/>
<name>A0A4Y2FM01_ARAVE</name>
<evidence type="ECO:0000313" key="1">
    <source>
        <dbReference type="EMBL" id="GBM42193.1"/>
    </source>
</evidence>
<reference evidence="1 2" key="1">
    <citation type="journal article" date="2019" name="Sci. Rep.">
        <title>Orb-weaving spider Araneus ventricosus genome elucidates the spidroin gene catalogue.</title>
        <authorList>
            <person name="Kono N."/>
            <person name="Nakamura H."/>
            <person name="Ohtoshi R."/>
            <person name="Moran D.A.P."/>
            <person name="Shinohara A."/>
            <person name="Yoshida Y."/>
            <person name="Fujiwara M."/>
            <person name="Mori M."/>
            <person name="Tomita M."/>
            <person name="Arakawa K."/>
        </authorList>
    </citation>
    <scope>NUCLEOTIDE SEQUENCE [LARGE SCALE GENOMIC DNA]</scope>
</reference>
<sequence length="132" mass="15007">MTERHHGKKMAPVAPPTIGRRRQLIVTAIIGIGVDKNSLGKIFELVILTSRFEETMFLVDCLATGLTILKQDQANRMTVESTPPSKLPHHITGKTFDTKHQIYRTSTRIYIEISVKSSFELSRLDQKPRTYI</sequence>
<protein>
    <submittedName>
        <fullName evidence="1">Uncharacterized protein</fullName>
    </submittedName>
</protein>
<dbReference type="EMBL" id="BGPR01000989">
    <property type="protein sequence ID" value="GBM42193.1"/>
    <property type="molecule type" value="Genomic_DNA"/>
</dbReference>